<dbReference type="InterPro" id="IPR002324">
    <property type="entry name" value="Cyt_c_ID"/>
</dbReference>
<dbReference type="EMBL" id="JAATJH010000001">
    <property type="protein sequence ID" value="NJC25183.1"/>
    <property type="molecule type" value="Genomic_DNA"/>
</dbReference>
<evidence type="ECO:0000256" key="3">
    <source>
        <dbReference type="ARBA" id="ARBA00022723"/>
    </source>
</evidence>
<dbReference type="InterPro" id="IPR011042">
    <property type="entry name" value="6-blade_b-propeller_TolB-like"/>
</dbReference>
<reference evidence="8 9" key="1">
    <citation type="submission" date="2020-03" db="EMBL/GenBank/DDBJ databases">
        <title>Genomic Encyclopedia of Type Strains, Phase IV (KMG-IV): sequencing the most valuable type-strain genomes for metagenomic binning, comparative biology and taxonomic classification.</title>
        <authorList>
            <person name="Goeker M."/>
        </authorList>
    </citation>
    <scope>NUCLEOTIDE SEQUENCE [LARGE SCALE GENOMIC DNA]</scope>
    <source>
        <strain evidence="8 9">DSM 105096</strain>
    </source>
</reference>
<keyword evidence="3 6" id="KW-0479">Metal-binding</keyword>
<dbReference type="InterPro" id="IPR009056">
    <property type="entry name" value="Cyt_c-like_dom"/>
</dbReference>
<name>A0ABX0X840_9BACT</name>
<dbReference type="Pfam" id="PF07995">
    <property type="entry name" value="GSDH"/>
    <property type="match status" value="1"/>
</dbReference>
<dbReference type="PRINTS" id="PR00606">
    <property type="entry name" value="CYTCHROMECID"/>
</dbReference>
<dbReference type="InterPro" id="IPR029062">
    <property type="entry name" value="Class_I_gatase-like"/>
</dbReference>
<dbReference type="Gene3D" id="2.120.10.30">
    <property type="entry name" value="TolB, C-terminal domain"/>
    <property type="match status" value="1"/>
</dbReference>
<dbReference type="InterPro" id="IPR036909">
    <property type="entry name" value="Cyt_c-like_dom_sf"/>
</dbReference>
<sequence>MLTFLLFGCDGGKGNRSVLVFSKTAGFRHASIENGKDMFLKLGKDNGFRVDTTEDATVFTEENLKNYNLLVFLSTTGDILNDGQQKELERFMKAGGNWLGIHAAADTEYDWPWYNELCGAYFLSHPKHQNATIKVLAPDHQSVNHLGETWTRFDEWYNYKNIEEGITPVLAVDESTYEGGENGDFHPTAWYRDFERGRSFYTGVGHTEESYTDPKFIQHITGAMEYLWGNNAPVNYADVAKAPEENRFQTEALVTGMTEPMELEVLPDGRPLWIERGGEIKLYDYDYEMVLDVATIDVWTKFEDGLLGLALDPNFSENNWTYLYYSPPGDESINRLSRFKFKKDEIDLATEQVILEVPTDRNRCCHSGGSVEFGGTGLLHLSIGDNTNPFKSDGFSPIDDSRDIPNFDARRSSGNTQDLRGGIVRIRVEEDGSYTIPEGNLFTDPAAGRPEIYGMGMRNPFRIHVDQHNGNVYWGDVGPDAHRDSLGVGPRGHDEVNVAREAGFFGWPMFIGDNKPYHERDFATGTTGKPFDPANPLNKSKYNTGAEALPPAQPAMIYYPYAVGEEFPSLGSGGRNAMAGPVFYRADYADSEHRFPEYYDGKFFFYDWIRDYVMVANLDETGYVTDFEPFMPNTELLHPIDMLFGPEGDLYVIEYGKKWFKRSADARLLRVRYNAGNRAPVPQLEIASVIGAAPFRIVADGSKSADNDGDEITIKWLLGDRVIGDGPLLDYTATTQGRQVLRLVVTDSQGKETSMETELLIGNSLPEVNVAVAGNQTFFYGNGRLEYSVTASDAEDQHIDPRNITVTFDYLEGEDIVQVEAGHQIAGQSTAFAAGKSLMSESDCAGCHLLNEASSGPAFLTVAERYRPDPKAPAYLAGKIISGGGGVWGERAMAAHPDIPVKDAEKMANYILSLAGPPPGQYSLPAKGTVALNKHRPNIPGRYILQASYTDEGGGDGLPRLTTKEVVVLRNPLVRADLFSSSERATALHVDAKNNPLGERDADVLVATSGGWSGYGDIDLTGVRQIRTQLALSPGMTSGGTISVLSGHPTTGKIIGTADIKQSETNLGVNELIIDLADVDQSVQPVYFQYRADSPEPDAVVAAILSYEFLAGTASK</sequence>
<dbReference type="InterPro" id="IPR012938">
    <property type="entry name" value="Glc/Sorbosone_DH"/>
</dbReference>
<gene>
    <name evidence="8" type="ORF">GGR27_000664</name>
</gene>
<keyword evidence="4" id="KW-0249">Electron transport</keyword>
<dbReference type="PANTHER" id="PTHR40469">
    <property type="entry name" value="SECRETED GLYCOSYL HYDROLASE"/>
    <property type="match status" value="1"/>
</dbReference>
<dbReference type="Pfam" id="PF06283">
    <property type="entry name" value="ThuA"/>
    <property type="match status" value="1"/>
</dbReference>
<dbReference type="SUPFAM" id="SSF46626">
    <property type="entry name" value="Cytochrome c"/>
    <property type="match status" value="1"/>
</dbReference>
<dbReference type="InterPro" id="IPR029010">
    <property type="entry name" value="ThuA-like"/>
</dbReference>
<protein>
    <submittedName>
        <fullName evidence="8">Cytochrome c</fullName>
    </submittedName>
</protein>
<evidence type="ECO:0000256" key="2">
    <source>
        <dbReference type="ARBA" id="ARBA00022617"/>
    </source>
</evidence>
<dbReference type="InterPro" id="IPR013783">
    <property type="entry name" value="Ig-like_fold"/>
</dbReference>
<evidence type="ECO:0000259" key="7">
    <source>
        <dbReference type="PROSITE" id="PS51007"/>
    </source>
</evidence>
<organism evidence="8 9">
    <name type="scientific">Neolewinella antarctica</name>
    <dbReference type="NCBI Taxonomy" id="442734"/>
    <lineage>
        <taxon>Bacteria</taxon>
        <taxon>Pseudomonadati</taxon>
        <taxon>Bacteroidota</taxon>
        <taxon>Saprospiria</taxon>
        <taxon>Saprospirales</taxon>
        <taxon>Lewinellaceae</taxon>
        <taxon>Neolewinella</taxon>
    </lineage>
</organism>
<dbReference type="Pfam" id="PF00034">
    <property type="entry name" value="Cytochrom_C"/>
    <property type="match status" value="1"/>
</dbReference>
<dbReference type="PANTHER" id="PTHR40469:SF2">
    <property type="entry name" value="GALACTOSE-BINDING DOMAIN-LIKE SUPERFAMILY PROTEIN"/>
    <property type="match status" value="1"/>
</dbReference>
<evidence type="ECO:0000313" key="8">
    <source>
        <dbReference type="EMBL" id="NJC25183.1"/>
    </source>
</evidence>
<keyword evidence="5 6" id="KW-0408">Iron</keyword>
<dbReference type="Gene3D" id="3.40.50.880">
    <property type="match status" value="1"/>
</dbReference>
<keyword evidence="9" id="KW-1185">Reference proteome</keyword>
<evidence type="ECO:0000313" key="9">
    <source>
        <dbReference type="Proteomes" id="UP000770785"/>
    </source>
</evidence>
<evidence type="ECO:0000256" key="1">
    <source>
        <dbReference type="ARBA" id="ARBA00022448"/>
    </source>
</evidence>
<dbReference type="InterPro" id="IPR035986">
    <property type="entry name" value="PKD_dom_sf"/>
</dbReference>
<feature type="domain" description="Cytochrome c" evidence="7">
    <location>
        <begin position="830"/>
        <end position="915"/>
    </location>
</feature>
<dbReference type="SUPFAM" id="SSF50952">
    <property type="entry name" value="Soluble quinoprotein glucose dehydrogenase"/>
    <property type="match status" value="1"/>
</dbReference>
<evidence type="ECO:0000256" key="5">
    <source>
        <dbReference type="ARBA" id="ARBA00023004"/>
    </source>
</evidence>
<keyword evidence="1" id="KW-0813">Transport</keyword>
<evidence type="ECO:0000256" key="6">
    <source>
        <dbReference type="PROSITE-ProRule" id="PRU00433"/>
    </source>
</evidence>
<comment type="caution">
    <text evidence="8">The sequence shown here is derived from an EMBL/GenBank/DDBJ whole genome shotgun (WGS) entry which is preliminary data.</text>
</comment>
<keyword evidence="2 6" id="KW-0349">Heme</keyword>
<proteinExistence type="predicted"/>
<dbReference type="SUPFAM" id="SSF49299">
    <property type="entry name" value="PKD domain"/>
    <property type="match status" value="1"/>
</dbReference>
<dbReference type="Gene3D" id="1.10.760.10">
    <property type="entry name" value="Cytochrome c-like domain"/>
    <property type="match status" value="1"/>
</dbReference>
<evidence type="ECO:0000256" key="4">
    <source>
        <dbReference type="ARBA" id="ARBA00022982"/>
    </source>
</evidence>
<dbReference type="Gene3D" id="2.60.40.10">
    <property type="entry name" value="Immunoglobulins"/>
    <property type="match status" value="1"/>
</dbReference>
<dbReference type="Proteomes" id="UP000770785">
    <property type="component" value="Unassembled WGS sequence"/>
</dbReference>
<dbReference type="InterPro" id="IPR011041">
    <property type="entry name" value="Quinoprot_gluc/sorb_DH_b-prop"/>
</dbReference>
<dbReference type="PROSITE" id="PS51007">
    <property type="entry name" value="CYTC"/>
    <property type="match status" value="1"/>
</dbReference>
<accession>A0ABX0X840</accession>
<dbReference type="SUPFAM" id="SSF52317">
    <property type="entry name" value="Class I glutamine amidotransferase-like"/>
    <property type="match status" value="1"/>
</dbReference>